<evidence type="ECO:0000313" key="2">
    <source>
        <dbReference type="EMBL" id="KZT62375.1"/>
    </source>
</evidence>
<dbReference type="AlphaFoldDB" id="A0A165JWU2"/>
<feature type="compositionally biased region" description="Basic and acidic residues" evidence="1">
    <location>
        <begin position="8"/>
        <end position="17"/>
    </location>
</feature>
<gene>
    <name evidence="2" type="ORF">CALCODRAFT_490191</name>
</gene>
<feature type="region of interest" description="Disordered" evidence="1">
    <location>
        <begin position="1"/>
        <end position="56"/>
    </location>
</feature>
<accession>A0A165JWU2</accession>
<dbReference type="EMBL" id="KV423917">
    <property type="protein sequence ID" value="KZT62375.1"/>
    <property type="molecule type" value="Genomic_DNA"/>
</dbReference>
<dbReference type="Proteomes" id="UP000076842">
    <property type="component" value="Unassembled WGS sequence"/>
</dbReference>
<reference evidence="2 3" key="1">
    <citation type="journal article" date="2016" name="Mol. Biol. Evol.">
        <title>Comparative Genomics of Early-Diverging Mushroom-Forming Fungi Provides Insights into the Origins of Lignocellulose Decay Capabilities.</title>
        <authorList>
            <person name="Nagy L.G."/>
            <person name="Riley R."/>
            <person name="Tritt A."/>
            <person name="Adam C."/>
            <person name="Daum C."/>
            <person name="Floudas D."/>
            <person name="Sun H."/>
            <person name="Yadav J.S."/>
            <person name="Pangilinan J."/>
            <person name="Larsson K.H."/>
            <person name="Matsuura K."/>
            <person name="Barry K."/>
            <person name="Labutti K."/>
            <person name="Kuo R."/>
            <person name="Ohm R.A."/>
            <person name="Bhattacharya S.S."/>
            <person name="Shirouzu T."/>
            <person name="Yoshinaga Y."/>
            <person name="Martin F.M."/>
            <person name="Grigoriev I.V."/>
            <person name="Hibbett D.S."/>
        </authorList>
    </citation>
    <scope>NUCLEOTIDE SEQUENCE [LARGE SCALE GENOMIC DNA]</scope>
    <source>
        <strain evidence="2 3">HHB12733</strain>
    </source>
</reference>
<proteinExistence type="predicted"/>
<evidence type="ECO:0000256" key="1">
    <source>
        <dbReference type="SAM" id="MobiDB-lite"/>
    </source>
</evidence>
<feature type="compositionally biased region" description="Basic and acidic residues" evidence="1">
    <location>
        <begin position="83"/>
        <end position="102"/>
    </location>
</feature>
<evidence type="ECO:0000313" key="3">
    <source>
        <dbReference type="Proteomes" id="UP000076842"/>
    </source>
</evidence>
<keyword evidence="3" id="KW-1185">Reference proteome</keyword>
<sequence>MDPPPGARHPDQRDLERRHTHTPTRAYTSHNPRPDCHFGIAVNRADGGQGRPSVPRVHAVAVNPPLSIYARTLHAQSPFPRPNEAKQGKRQEEGERGRDRANQVRSSSPLFLTRSLLPHTRPALLSPLPSPLSPRKAFPESNPLALPTSNAFHPSQAMRPRPDSFASL</sequence>
<name>A0A165JWU2_9BASI</name>
<organism evidence="2 3">
    <name type="scientific">Calocera cornea HHB12733</name>
    <dbReference type="NCBI Taxonomy" id="1353952"/>
    <lineage>
        <taxon>Eukaryota</taxon>
        <taxon>Fungi</taxon>
        <taxon>Dikarya</taxon>
        <taxon>Basidiomycota</taxon>
        <taxon>Agaricomycotina</taxon>
        <taxon>Dacrymycetes</taxon>
        <taxon>Dacrymycetales</taxon>
        <taxon>Dacrymycetaceae</taxon>
        <taxon>Calocera</taxon>
    </lineage>
</organism>
<feature type="region of interest" description="Disordered" evidence="1">
    <location>
        <begin position="71"/>
        <end position="168"/>
    </location>
</feature>
<protein>
    <submittedName>
        <fullName evidence="2">Uncharacterized protein</fullName>
    </submittedName>
</protein>
<dbReference type="InParanoid" id="A0A165JWU2"/>